<name>A0A0S4JJA4_BODSA</name>
<feature type="coiled-coil region" evidence="1">
    <location>
        <begin position="235"/>
        <end position="368"/>
    </location>
</feature>
<evidence type="ECO:0000256" key="1">
    <source>
        <dbReference type="SAM" id="Coils"/>
    </source>
</evidence>
<dbReference type="VEuPathDB" id="TriTrypDB:BSAL_25775"/>
<dbReference type="EMBL" id="CYKH01001806">
    <property type="protein sequence ID" value="CUG90256.1"/>
    <property type="molecule type" value="Genomic_DNA"/>
</dbReference>
<organism evidence="3 4">
    <name type="scientific">Bodo saltans</name>
    <name type="common">Flagellated protozoan</name>
    <dbReference type="NCBI Taxonomy" id="75058"/>
    <lineage>
        <taxon>Eukaryota</taxon>
        <taxon>Discoba</taxon>
        <taxon>Euglenozoa</taxon>
        <taxon>Kinetoplastea</taxon>
        <taxon>Metakinetoplastina</taxon>
        <taxon>Eubodonida</taxon>
        <taxon>Bodonidae</taxon>
        <taxon>Bodo</taxon>
    </lineage>
</organism>
<feature type="coiled-coil region" evidence="1">
    <location>
        <begin position="169"/>
        <end position="203"/>
    </location>
</feature>
<keyword evidence="1" id="KW-0175">Coiled coil</keyword>
<evidence type="ECO:0000256" key="2">
    <source>
        <dbReference type="SAM" id="MobiDB-lite"/>
    </source>
</evidence>
<feature type="region of interest" description="Disordered" evidence="2">
    <location>
        <begin position="1"/>
        <end position="25"/>
    </location>
</feature>
<proteinExistence type="predicted"/>
<dbReference type="AlphaFoldDB" id="A0A0S4JJA4"/>
<feature type="region of interest" description="Disordered" evidence="2">
    <location>
        <begin position="65"/>
        <end position="91"/>
    </location>
</feature>
<sequence length="373" mass="42659">MADSSTDNAGGGTGPVRRAAELTRFREMIHRQTDELNSAIQQRSDYERRLETAERLATKLQQENEVLREQQQQQQQHRGLTPPPSPDHDELKRLKGLFDLKSSEMNRRREIVHNETSERIGSLLTTFVAVTSEGRAERAIAEERSKTSALTFQLRVATPMRIRGLMAKLAVAEKREATVQKSLNEANQEIELLLLDSGELRDKKSELEDHVYRLQSELDNASRIQDRLEDSHGANEELMRQIESHTYEVETLHAENETLRKELAAAATELTALVQRESDAVQSVSNILNEGEEQHRSLRADHAREVHYLEAEIANVRNEIHKLQKDLRDSQDQLASVQQHDAAATSELVSLKEIVEQMSHEKRSLERDNESFR</sequence>
<gene>
    <name evidence="3" type="ORF">BSAL_25775</name>
</gene>
<accession>A0A0S4JJA4</accession>
<dbReference type="Gene3D" id="1.10.287.1490">
    <property type="match status" value="1"/>
</dbReference>
<protein>
    <submittedName>
        <fullName evidence="3">Uncharacterized protein</fullName>
    </submittedName>
</protein>
<evidence type="ECO:0000313" key="4">
    <source>
        <dbReference type="Proteomes" id="UP000051952"/>
    </source>
</evidence>
<reference evidence="4" key="1">
    <citation type="submission" date="2015-09" db="EMBL/GenBank/DDBJ databases">
        <authorList>
            <consortium name="Pathogen Informatics"/>
        </authorList>
    </citation>
    <scope>NUCLEOTIDE SEQUENCE [LARGE SCALE GENOMIC DNA]</scope>
    <source>
        <strain evidence="4">Lake Konstanz</strain>
    </source>
</reference>
<keyword evidence="4" id="KW-1185">Reference proteome</keyword>
<dbReference type="Proteomes" id="UP000051952">
    <property type="component" value="Unassembled WGS sequence"/>
</dbReference>
<evidence type="ECO:0000313" key="3">
    <source>
        <dbReference type="EMBL" id="CUG90256.1"/>
    </source>
</evidence>
<feature type="non-terminal residue" evidence="3">
    <location>
        <position position="373"/>
    </location>
</feature>